<proteinExistence type="predicted"/>
<protein>
    <recommendedName>
        <fullName evidence="1">Serine aminopeptidase S33 domain-containing protein</fullName>
    </recommendedName>
</protein>
<feature type="domain" description="Serine aminopeptidase S33" evidence="1">
    <location>
        <begin position="80"/>
        <end position="192"/>
    </location>
</feature>
<sequence length="299" mass="32142">MALLFLSFSRMVAVALCWRKPGVLLLLCFQLSACEGLLFFPQQQLLRTPADVGLSYSDVQITVDDSATLHGWWLPAVGDATATLLFAHGNAENISTHLASVYWLPAQGVNVLLIDYRGYGGSLGRPSVASAQEDILASLVWLQDQPPLQETPILVLGQSLGASLAGVVVARHRSEFANLAGVILDAGFTGYSAIAKTVAAANYVTWPFQCPVAWAMPKGQDLIAEVAEIAPLPLLLIHGRSDPVVPYANAVALYAAAASPRQLLSYDGGHIETFNHPHAGMQNRATVMDFIRKAVAQWR</sequence>
<evidence type="ECO:0000313" key="3">
    <source>
        <dbReference type="Proteomes" id="UP000074119"/>
    </source>
</evidence>
<dbReference type="RefSeq" id="WP_008250528.1">
    <property type="nucleotide sequence ID" value="NZ_CP014544.1"/>
</dbReference>
<organism evidence="2 3">
    <name type="scientific">Zhongshania aliphaticivorans</name>
    <dbReference type="NCBI Taxonomy" id="1470434"/>
    <lineage>
        <taxon>Bacteria</taxon>
        <taxon>Pseudomonadati</taxon>
        <taxon>Pseudomonadota</taxon>
        <taxon>Gammaproteobacteria</taxon>
        <taxon>Cellvibrionales</taxon>
        <taxon>Spongiibacteraceae</taxon>
        <taxon>Zhongshania</taxon>
    </lineage>
</organism>
<evidence type="ECO:0000313" key="2">
    <source>
        <dbReference type="EMBL" id="AMO67424.1"/>
    </source>
</evidence>
<dbReference type="PANTHER" id="PTHR12277">
    <property type="entry name" value="ALPHA/BETA HYDROLASE DOMAIN-CONTAINING PROTEIN"/>
    <property type="match status" value="1"/>
</dbReference>
<gene>
    <name evidence="2" type="ORF">AZF00_03515</name>
</gene>
<accession>A0A127M2H5</accession>
<dbReference type="STRING" id="1470434.AZF00_03515"/>
<reference evidence="2 3" key="1">
    <citation type="submission" date="2015-12" db="EMBL/GenBank/DDBJ databases">
        <authorList>
            <person name="Shamseldin A."/>
            <person name="Moawad H."/>
            <person name="Abd El-Rahim W.M."/>
            <person name="Sadowsky M.J."/>
        </authorList>
    </citation>
    <scope>NUCLEOTIDE SEQUENCE [LARGE SCALE GENOMIC DNA]</scope>
    <source>
        <strain evidence="2 3">SM2</strain>
    </source>
</reference>
<dbReference type="Gene3D" id="3.40.50.1820">
    <property type="entry name" value="alpha/beta hydrolase"/>
    <property type="match status" value="1"/>
</dbReference>
<dbReference type="InterPro" id="IPR029058">
    <property type="entry name" value="AB_hydrolase_fold"/>
</dbReference>
<evidence type="ECO:0000259" key="1">
    <source>
        <dbReference type="Pfam" id="PF12146"/>
    </source>
</evidence>
<dbReference type="SUPFAM" id="SSF53474">
    <property type="entry name" value="alpha/beta-Hydrolases"/>
    <property type="match status" value="1"/>
</dbReference>
<name>A0A127M2H5_9GAMM</name>
<dbReference type="EMBL" id="CP014544">
    <property type="protein sequence ID" value="AMO67424.1"/>
    <property type="molecule type" value="Genomic_DNA"/>
</dbReference>
<dbReference type="AlphaFoldDB" id="A0A127M2H5"/>
<dbReference type="InterPro" id="IPR022742">
    <property type="entry name" value="Hydrolase_4"/>
</dbReference>
<dbReference type="KEGG" id="zal:AZF00_03515"/>
<dbReference type="Pfam" id="PF12146">
    <property type="entry name" value="Hydrolase_4"/>
    <property type="match status" value="1"/>
</dbReference>
<dbReference type="PANTHER" id="PTHR12277:SF81">
    <property type="entry name" value="PROTEIN ABHD13"/>
    <property type="match status" value="1"/>
</dbReference>
<dbReference type="Proteomes" id="UP000074119">
    <property type="component" value="Chromosome"/>
</dbReference>